<evidence type="ECO:0000313" key="2">
    <source>
        <dbReference type="EMBL" id="KRS16298.1"/>
    </source>
</evidence>
<reference evidence="3 5" key="2">
    <citation type="submission" date="2018-08" db="EMBL/GenBank/DDBJ databases">
        <title>Genetic Globetrotter - A new plasmid hitch-hiking vast phylogenetic and geographic distances.</title>
        <authorList>
            <person name="Vollmers J."/>
            <person name="Petersen J."/>
        </authorList>
    </citation>
    <scope>NUCLEOTIDE SEQUENCE [LARGE SCALE GENOMIC DNA]</scope>
    <source>
        <strain evidence="3 5">DSM 26383</strain>
    </source>
</reference>
<name>A0A0T5P530_9RHOB</name>
<dbReference type="Proteomes" id="UP000325785">
    <property type="component" value="Chromosome"/>
</dbReference>
<evidence type="ECO:0000313" key="4">
    <source>
        <dbReference type="Proteomes" id="UP000051401"/>
    </source>
</evidence>
<evidence type="ECO:0000313" key="3">
    <source>
        <dbReference type="EMBL" id="QEW27516.1"/>
    </source>
</evidence>
<feature type="domain" description="AB hydrolase-1" evidence="1">
    <location>
        <begin position="83"/>
        <end position="287"/>
    </location>
</feature>
<gene>
    <name evidence="3" type="ORF">RIdsm_03332</name>
    <name evidence="2" type="ORF">XM52_19785</name>
</gene>
<sequence>MMRVVVRWLGRVLAGLAVVALGLWVFGPYEPVDTEIRFDRRVLADGVDPYLREQEARFDDIRPGNEKRVIWYGLEEVPTELAIVYLHGFSASSEEIRPVPDGVAEALGANLVFTRLTGHGRDGEAMAEATAGDWINDVAEALAIGRKVGREVVVIATSTGGTAMAIAAQEAGLMRDVKGIAFVSPNFGINNPNAPLLTLPAARYWLPVVAGETRSFSPRNEMQALNWTTRYPMVSVLPMAAMVKYAAGLDYGGVSTPALFYYSDEDQIVDASVTAEVQARWGGPVTRAAPELGEGVDGMAHVIAGDTLSPGNTEAVTETILDWIRALP</sequence>
<dbReference type="PATRIC" id="fig|540747.5.peg.1712"/>
<accession>A0A0T5P530</accession>
<dbReference type="InterPro" id="IPR029058">
    <property type="entry name" value="AB_hydrolase_fold"/>
</dbReference>
<dbReference type="Gene3D" id="3.40.50.1820">
    <property type="entry name" value="alpha/beta hydrolase"/>
    <property type="match status" value="1"/>
</dbReference>
<dbReference type="Proteomes" id="UP000051401">
    <property type="component" value="Unassembled WGS sequence"/>
</dbReference>
<dbReference type="STRING" id="540747.SAMN04488031_10113"/>
<dbReference type="SUPFAM" id="SSF53474">
    <property type="entry name" value="alpha/beta-Hydrolases"/>
    <property type="match status" value="1"/>
</dbReference>
<dbReference type="EC" id="3.1.1.23" evidence="3"/>
<dbReference type="EMBL" id="LAXI01000015">
    <property type="protein sequence ID" value="KRS16298.1"/>
    <property type="molecule type" value="Genomic_DNA"/>
</dbReference>
<dbReference type="AlphaFoldDB" id="A0A0T5P530"/>
<evidence type="ECO:0000259" key="1">
    <source>
        <dbReference type="Pfam" id="PF12697"/>
    </source>
</evidence>
<dbReference type="EMBL" id="CP031598">
    <property type="protein sequence ID" value="QEW27516.1"/>
    <property type="molecule type" value="Genomic_DNA"/>
</dbReference>
<protein>
    <submittedName>
        <fullName evidence="3">Thermostable monoacylglycerol lipase</fullName>
        <ecNumber evidence="3">3.1.1.23</ecNumber>
    </submittedName>
</protein>
<organism evidence="2 4">
    <name type="scientific">Roseovarius indicus</name>
    <dbReference type="NCBI Taxonomy" id="540747"/>
    <lineage>
        <taxon>Bacteria</taxon>
        <taxon>Pseudomonadati</taxon>
        <taxon>Pseudomonadota</taxon>
        <taxon>Alphaproteobacteria</taxon>
        <taxon>Rhodobacterales</taxon>
        <taxon>Roseobacteraceae</taxon>
        <taxon>Roseovarius</taxon>
    </lineage>
</organism>
<dbReference type="GO" id="GO:0047372">
    <property type="term" value="F:monoacylglycerol lipase activity"/>
    <property type="evidence" value="ECO:0007669"/>
    <property type="project" value="UniProtKB-EC"/>
</dbReference>
<evidence type="ECO:0000313" key="5">
    <source>
        <dbReference type="Proteomes" id="UP000325785"/>
    </source>
</evidence>
<reference evidence="2 4" key="1">
    <citation type="submission" date="2015-04" db="EMBL/GenBank/DDBJ databases">
        <title>The draft genome sequence of Roseovarius indicus B108T.</title>
        <authorList>
            <person name="Li G."/>
            <person name="Lai Q."/>
            <person name="Shao Z."/>
            <person name="Yan P."/>
        </authorList>
    </citation>
    <scope>NUCLEOTIDE SEQUENCE [LARGE SCALE GENOMIC DNA]</scope>
    <source>
        <strain evidence="2 4">B108</strain>
    </source>
</reference>
<keyword evidence="4" id="KW-1185">Reference proteome</keyword>
<dbReference type="RefSeq" id="WP_338049622.1">
    <property type="nucleotide sequence ID" value="NZ_CP031598.1"/>
</dbReference>
<keyword evidence="3" id="KW-0378">Hydrolase</keyword>
<proteinExistence type="predicted"/>
<dbReference type="InterPro" id="IPR000073">
    <property type="entry name" value="AB_hydrolase_1"/>
</dbReference>
<dbReference type="Pfam" id="PF12697">
    <property type="entry name" value="Abhydrolase_6"/>
    <property type="match status" value="1"/>
</dbReference>
<dbReference type="KEGG" id="rid:RIdsm_03332"/>